<dbReference type="EMBL" id="POUT01000007">
    <property type="protein sequence ID" value="PNG09114.1"/>
    <property type="molecule type" value="Genomic_DNA"/>
</dbReference>
<accession>A0A2N8T2X8</accession>
<protein>
    <submittedName>
        <fullName evidence="1">Uncharacterized protein</fullName>
    </submittedName>
</protein>
<comment type="caution">
    <text evidence="1">The sequence shown here is derived from an EMBL/GenBank/DDBJ whole genome shotgun (WGS) entry which is preliminary data.</text>
</comment>
<organism evidence="1 2">
    <name type="scientific">Stutzerimonas stutzeri</name>
    <name type="common">Pseudomonas stutzeri</name>
    <dbReference type="NCBI Taxonomy" id="316"/>
    <lineage>
        <taxon>Bacteria</taxon>
        <taxon>Pseudomonadati</taxon>
        <taxon>Pseudomonadota</taxon>
        <taxon>Gammaproteobacteria</taxon>
        <taxon>Pseudomonadales</taxon>
        <taxon>Pseudomonadaceae</taxon>
        <taxon>Stutzerimonas</taxon>
    </lineage>
</organism>
<sequence>MGTDNLKDPTYPFARSGDLDTDWRAGSIGYRDSSWEIDRGWSQQAELPKSKPGNGGASFAAWEEKAEVIPELTDWPPPDMLKLPEPLPPGFYLVPRSMSGEQVLARLFADQPHSHLTNRIKALNPTFAQGFKAGEIFVLGNLLNPSACLREEAELMDAATKVRTALEPLSEGEADFMAAHQAEIALMVNGASQSLGIGKDVLETGLKQITGTLHDLEFLHQREFATHGHLQSPRFFASRQQLYRQLDAQLKATFLGKQLGLGDYSTLRRDLGISTRSLVHHWSKGGGPGQIPGYATHMDEIAKAAKYLKYGGYIGFALGGTASTLKVQEVCRAGETQACQKIRFTETGGFAGGIGGGTLAVGIASRFAAGPICAAIGLGSGGIGGIVCGLVVVGGASVVGGAGGGAGGEWMGEFLYEQTRP</sequence>
<dbReference type="AlphaFoldDB" id="A0A2N8T2X8"/>
<gene>
    <name evidence="1" type="ORF">CXK94_13950</name>
</gene>
<evidence type="ECO:0000313" key="2">
    <source>
        <dbReference type="Proteomes" id="UP000236023"/>
    </source>
</evidence>
<reference evidence="1 2" key="1">
    <citation type="submission" date="2018-01" db="EMBL/GenBank/DDBJ databases">
        <title>Denitrification phenotypes of diverse strains of Pseudomonas stutzeri.</title>
        <authorList>
            <person name="Milligan D.A."/>
            <person name="Bergaust L."/>
            <person name="Bakken L.R."/>
            <person name="Frostegard A."/>
        </authorList>
    </citation>
    <scope>NUCLEOTIDE SEQUENCE [LARGE SCALE GENOMIC DNA]</scope>
    <source>
        <strain evidence="1 2">24a75</strain>
    </source>
</reference>
<proteinExistence type="predicted"/>
<evidence type="ECO:0000313" key="1">
    <source>
        <dbReference type="EMBL" id="PNG09114.1"/>
    </source>
</evidence>
<dbReference type="Proteomes" id="UP000236023">
    <property type="component" value="Unassembled WGS sequence"/>
</dbReference>
<name>A0A2N8T2X8_STUST</name>